<protein>
    <submittedName>
        <fullName evidence="1">Uncharacterized protein</fullName>
    </submittedName>
</protein>
<dbReference type="Proteomes" id="UP001385951">
    <property type="component" value="Unassembled WGS sequence"/>
</dbReference>
<name>A0AAW0FXJ7_9APHY</name>
<evidence type="ECO:0000313" key="2">
    <source>
        <dbReference type="Proteomes" id="UP001385951"/>
    </source>
</evidence>
<proteinExistence type="predicted"/>
<gene>
    <name evidence="1" type="ORF">QCA50_014682</name>
</gene>
<organism evidence="1 2">
    <name type="scientific">Cerrena zonata</name>
    <dbReference type="NCBI Taxonomy" id="2478898"/>
    <lineage>
        <taxon>Eukaryota</taxon>
        <taxon>Fungi</taxon>
        <taxon>Dikarya</taxon>
        <taxon>Basidiomycota</taxon>
        <taxon>Agaricomycotina</taxon>
        <taxon>Agaricomycetes</taxon>
        <taxon>Polyporales</taxon>
        <taxon>Cerrenaceae</taxon>
        <taxon>Cerrena</taxon>
    </lineage>
</organism>
<reference evidence="1 2" key="1">
    <citation type="submission" date="2022-09" db="EMBL/GenBank/DDBJ databases">
        <authorList>
            <person name="Palmer J.M."/>
        </authorList>
    </citation>
    <scope>NUCLEOTIDE SEQUENCE [LARGE SCALE GENOMIC DNA]</scope>
    <source>
        <strain evidence="1 2">DSM 7382</strain>
    </source>
</reference>
<dbReference type="InterPro" id="IPR027796">
    <property type="entry name" value="OTT_1508_deam-like"/>
</dbReference>
<comment type="caution">
    <text evidence="1">The sequence shown here is derived from an EMBL/GenBank/DDBJ whole genome shotgun (WGS) entry which is preliminary data.</text>
</comment>
<dbReference type="Pfam" id="PF14441">
    <property type="entry name" value="OTT_1508_deam"/>
    <property type="match status" value="1"/>
</dbReference>
<sequence>MMDPATLSIPETLELVSALSYDFSPFSQRAGIPRQERSLFRGDRLVRKLLDALVFFLHTRPNRGDRFAMTLTIVQDGIVATVAANTPDDIPHSDPSSPQVILGTIWRHMLACSGMTPKRTENTEFTTYVLETHLPLLRSRLSKWRVCYESLRRYSSSFRQSGSLSAALMNYLDSIDKIFCATVAFSESAEPLSDQSVGEFMTHVQLCNNLSKQSATLTGNDRMKLSSLQGLSGKGTDTKRYIDIIRFGEKLASPIIHINRVLRFCTDPKYQDFLTKTFGIRVLPNAPIRGVDMPTRLENWTKAEVAVFLHRGYETIRWLGDPEIVNSAIEHMSGVAMENIGKSRISRPHCECLLVQHHHNEARGKPIMETYIAMSKPCCLQCGIFLDAYNQIVTNGPIFFIRGRDLHIHPSVVPSIDVALDASIVEKMTKRLNLLIGFTVDAYIGDKYC</sequence>
<dbReference type="EMBL" id="JASBNA010000037">
    <property type="protein sequence ID" value="KAK7682096.1"/>
    <property type="molecule type" value="Genomic_DNA"/>
</dbReference>
<accession>A0AAW0FXJ7</accession>
<dbReference type="AlphaFoldDB" id="A0AAW0FXJ7"/>
<evidence type="ECO:0000313" key="1">
    <source>
        <dbReference type="EMBL" id="KAK7682096.1"/>
    </source>
</evidence>
<keyword evidence="2" id="KW-1185">Reference proteome</keyword>